<dbReference type="EMBL" id="UINC01001260">
    <property type="protein sequence ID" value="SUZ75858.1"/>
    <property type="molecule type" value="Genomic_DNA"/>
</dbReference>
<evidence type="ECO:0000256" key="6">
    <source>
        <dbReference type="ARBA" id="ARBA00023049"/>
    </source>
</evidence>
<dbReference type="AlphaFoldDB" id="A0A381QA53"/>
<feature type="domain" description="Peptidase M14" evidence="8">
    <location>
        <begin position="57"/>
        <end position="335"/>
    </location>
</feature>
<reference evidence="9" key="1">
    <citation type="submission" date="2018-05" db="EMBL/GenBank/DDBJ databases">
        <authorList>
            <person name="Lanie J.A."/>
            <person name="Ng W.-L."/>
            <person name="Kazmierczak K.M."/>
            <person name="Andrzejewski T.M."/>
            <person name="Davidsen T.M."/>
            <person name="Wayne K.J."/>
            <person name="Tettelin H."/>
            <person name="Glass J.I."/>
            <person name="Rusch D."/>
            <person name="Podicherti R."/>
            <person name="Tsui H.-C.T."/>
            <person name="Winkler M.E."/>
        </authorList>
    </citation>
    <scope>NUCLEOTIDE SEQUENCE</scope>
</reference>
<evidence type="ECO:0000256" key="1">
    <source>
        <dbReference type="ARBA" id="ARBA00001947"/>
    </source>
</evidence>
<dbReference type="SUPFAM" id="SSF53187">
    <property type="entry name" value="Zn-dependent exopeptidases"/>
    <property type="match status" value="1"/>
</dbReference>
<evidence type="ECO:0000256" key="4">
    <source>
        <dbReference type="ARBA" id="ARBA00022801"/>
    </source>
</evidence>
<proteinExistence type="inferred from homology"/>
<evidence type="ECO:0000256" key="3">
    <source>
        <dbReference type="ARBA" id="ARBA00022670"/>
    </source>
</evidence>
<dbReference type="Pfam" id="PF00246">
    <property type="entry name" value="Peptidase_M14"/>
    <property type="match status" value="1"/>
</dbReference>
<dbReference type="GO" id="GO:0004181">
    <property type="term" value="F:metallocarboxypeptidase activity"/>
    <property type="evidence" value="ECO:0007669"/>
    <property type="project" value="InterPro"/>
</dbReference>
<comment type="cofactor">
    <cofactor evidence="1">
        <name>Zn(2+)</name>
        <dbReference type="ChEBI" id="CHEBI:29105"/>
    </cofactor>
</comment>
<dbReference type="GO" id="GO:0006508">
    <property type="term" value="P:proteolysis"/>
    <property type="evidence" value="ECO:0007669"/>
    <property type="project" value="UniProtKB-KW"/>
</dbReference>
<keyword evidence="4" id="KW-0378">Hydrolase</keyword>
<protein>
    <recommendedName>
        <fullName evidence="8">Peptidase M14 domain-containing protein</fullName>
    </recommendedName>
</protein>
<dbReference type="PANTHER" id="PTHR11705:SF143">
    <property type="entry name" value="SLL0236 PROTEIN"/>
    <property type="match status" value="1"/>
</dbReference>
<evidence type="ECO:0000259" key="8">
    <source>
        <dbReference type="SMART" id="SM00631"/>
    </source>
</evidence>
<dbReference type="PANTHER" id="PTHR11705">
    <property type="entry name" value="PROTEASE FAMILY M14 CARBOXYPEPTIDASE A,B"/>
    <property type="match status" value="1"/>
</dbReference>
<evidence type="ECO:0000256" key="7">
    <source>
        <dbReference type="SAM" id="MobiDB-lite"/>
    </source>
</evidence>
<dbReference type="InterPro" id="IPR000834">
    <property type="entry name" value="Peptidase_M14"/>
</dbReference>
<keyword evidence="5" id="KW-0862">Zinc</keyword>
<dbReference type="Gene3D" id="3.40.630.10">
    <property type="entry name" value="Zn peptidases"/>
    <property type="match status" value="1"/>
</dbReference>
<evidence type="ECO:0000256" key="2">
    <source>
        <dbReference type="ARBA" id="ARBA00005988"/>
    </source>
</evidence>
<sequence>MKKRSYIHMYISIRTLLCAALLVVAGTTLHLATGTALHAQNVTTPMTEFGHNIGDDYWLATYTELTAYWQKLASESPRMVLDTIGYTAEGRPHLMAIITSPANHANLEQHKTNARRLALANDISEAEARELSQTAKAVVWIDGGLHATEVLGAAQLMEMAYQMVSLDDAETQRFLDDVVTLLVHANPDGMELVSGWYMREPDPMQRSTGGIPRLYQKYVGHDNNRDSYMVTQPETENISRIMFREWYPQIMYNHHQTGPSGTVLFAPPFRDPPNHNVHPLVTLGIQAVGTAMHQRLVAEGKPGATMRQGANYSAWFNGNLRTTSYFHNMIGILTETQGNPTPMRIQFVPNRLLAVNDLPAPIEPQEWHFRQSVDYSITNNRAILDYASRYRETLLHNRYRMGAEAIQRGSEDSWTIRPKLVESVTAELAAERRAAAGGGGGGFGRGGLPADGFQRFRDPDLRDPRGYIIPSDQPDFPTAVKFVNTLEKNGVTIHRATANFTVDDKTYPTNSLIVRSDQAYAPHVYDMFEPQDHPNDFEYDGGPPVPPYDNAGYTLALQMGVEFDRILEGFDGPFVVVEGFSSPPPGRVTDADGAVVDFHTPSSADGVTGFLVSHAVIDAAIATNRLLAANQQVYWISESVTAAGQSWPPGTLWVPSTAMSREMIAQIAPELGLDFVGAGSTPNVDALELSPVTVGLWDQYGGSMSSGWTRWMFEQYEFPYEVVYPQTLNGTRLEDDFDVLVFEDGGIPRAGGGFGGGRGGAGGRSNIPQEYQPMLGSVTAQETVPNLIDYVRAGGTLLAIGSSTSIATHAGLPMTNHLTDGADNPLGRAEYYVPSSVLEMAVDNTQPLAYGFGDHTNIMFNNSPVFRLLPQAPSLGVTPVAWFDSETPLLSGWAWGEQRLFGGTTVSEAKLGAGRMFLFGPLIKKRAQPHATFKFLFNGIHLGGATPVRLGGVAD</sequence>
<name>A0A381QA53_9ZZZZ</name>
<evidence type="ECO:0000256" key="5">
    <source>
        <dbReference type="ARBA" id="ARBA00022833"/>
    </source>
</evidence>
<organism evidence="9">
    <name type="scientific">marine metagenome</name>
    <dbReference type="NCBI Taxonomy" id="408172"/>
    <lineage>
        <taxon>unclassified sequences</taxon>
        <taxon>metagenomes</taxon>
        <taxon>ecological metagenomes</taxon>
    </lineage>
</organism>
<evidence type="ECO:0000313" key="9">
    <source>
        <dbReference type="EMBL" id="SUZ75858.1"/>
    </source>
</evidence>
<gene>
    <name evidence="9" type="ORF">METZ01_LOCUS28712</name>
</gene>
<accession>A0A381QA53</accession>
<dbReference type="SMART" id="SM00631">
    <property type="entry name" value="Zn_pept"/>
    <property type="match status" value="1"/>
</dbReference>
<keyword evidence="6" id="KW-0482">Metalloprotease</keyword>
<dbReference type="GO" id="GO:0005615">
    <property type="term" value="C:extracellular space"/>
    <property type="evidence" value="ECO:0007669"/>
    <property type="project" value="TreeGrafter"/>
</dbReference>
<dbReference type="CDD" id="cd06240">
    <property type="entry name" value="M14-like"/>
    <property type="match status" value="1"/>
</dbReference>
<dbReference type="GO" id="GO:0008270">
    <property type="term" value="F:zinc ion binding"/>
    <property type="evidence" value="ECO:0007669"/>
    <property type="project" value="InterPro"/>
</dbReference>
<feature type="compositionally biased region" description="Gly residues" evidence="7">
    <location>
        <begin position="436"/>
        <end position="449"/>
    </location>
</feature>
<feature type="region of interest" description="Disordered" evidence="7">
    <location>
        <begin position="435"/>
        <end position="456"/>
    </location>
</feature>
<comment type="similarity">
    <text evidence="2">Belongs to the peptidase M14 family.</text>
</comment>
<keyword evidence="3" id="KW-0645">Protease</keyword>